<dbReference type="Proteomes" id="UP001362999">
    <property type="component" value="Unassembled WGS sequence"/>
</dbReference>
<organism evidence="2 3">
    <name type="scientific">Favolaschia claudopus</name>
    <dbReference type="NCBI Taxonomy" id="2862362"/>
    <lineage>
        <taxon>Eukaryota</taxon>
        <taxon>Fungi</taxon>
        <taxon>Dikarya</taxon>
        <taxon>Basidiomycota</taxon>
        <taxon>Agaricomycotina</taxon>
        <taxon>Agaricomycetes</taxon>
        <taxon>Agaricomycetidae</taxon>
        <taxon>Agaricales</taxon>
        <taxon>Marasmiineae</taxon>
        <taxon>Mycenaceae</taxon>
        <taxon>Favolaschia</taxon>
    </lineage>
</organism>
<dbReference type="EMBL" id="JAWWNJ010000043">
    <property type="protein sequence ID" value="KAK7019575.1"/>
    <property type="molecule type" value="Genomic_DNA"/>
</dbReference>
<gene>
    <name evidence="2" type="ORF">R3P38DRAFT_3199134</name>
</gene>
<evidence type="ECO:0000313" key="3">
    <source>
        <dbReference type="Proteomes" id="UP001362999"/>
    </source>
</evidence>
<protein>
    <submittedName>
        <fullName evidence="2">Uncharacterized protein</fullName>
    </submittedName>
</protein>
<evidence type="ECO:0000256" key="1">
    <source>
        <dbReference type="SAM" id="Phobius"/>
    </source>
</evidence>
<keyword evidence="1" id="KW-0472">Membrane</keyword>
<feature type="transmembrane region" description="Helical" evidence="1">
    <location>
        <begin position="25"/>
        <end position="46"/>
    </location>
</feature>
<proteinExistence type="predicted"/>
<keyword evidence="3" id="KW-1185">Reference proteome</keyword>
<accession>A0AAW0B1T5</accession>
<comment type="caution">
    <text evidence="2">The sequence shown here is derived from an EMBL/GenBank/DDBJ whole genome shotgun (WGS) entry which is preliminary data.</text>
</comment>
<evidence type="ECO:0000313" key="2">
    <source>
        <dbReference type="EMBL" id="KAK7019575.1"/>
    </source>
</evidence>
<keyword evidence="1" id="KW-0812">Transmembrane</keyword>
<keyword evidence="1" id="KW-1133">Transmembrane helix</keyword>
<reference evidence="2 3" key="1">
    <citation type="journal article" date="2024" name="J Genomics">
        <title>Draft genome sequencing and assembly of Favolaschia claudopus CIRM-BRFM 2984 isolated from oak limbs.</title>
        <authorList>
            <person name="Navarro D."/>
            <person name="Drula E."/>
            <person name="Chaduli D."/>
            <person name="Cazenave R."/>
            <person name="Ahrendt S."/>
            <person name="Wang J."/>
            <person name="Lipzen A."/>
            <person name="Daum C."/>
            <person name="Barry K."/>
            <person name="Grigoriev I.V."/>
            <person name="Favel A."/>
            <person name="Rosso M.N."/>
            <person name="Martin F."/>
        </authorList>
    </citation>
    <scope>NUCLEOTIDE SEQUENCE [LARGE SCALE GENOMIC DNA]</scope>
    <source>
        <strain evidence="2 3">CIRM-BRFM 2984</strain>
    </source>
</reference>
<name>A0AAW0B1T5_9AGAR</name>
<sequence>MAPTNAQAAVKSQRPNGSLDGFWNVYIWCVSIVYSSLEPMLTAFPYSSGRLPRTGSFTYVPALLLECYWTDGGGFLDSARCVSSDTDTLLLFHDAYYPLPHDFQSLTAFLSIDSDHDYEASTLFSPRLDCRLYIAAFQDDPDILSILSSGRSFIWINLSADASTSDLVPRSKYLLACGYSFRDSHSAP</sequence>
<dbReference type="AlphaFoldDB" id="A0AAW0B1T5"/>